<evidence type="ECO:0000256" key="6">
    <source>
        <dbReference type="SAM" id="Phobius"/>
    </source>
</evidence>
<evidence type="ECO:0000256" key="3">
    <source>
        <dbReference type="ARBA" id="ARBA00022692"/>
    </source>
</evidence>
<organism evidence="8">
    <name type="scientific">mixed culture bacterium OX_gF3SD01_05</name>
    <dbReference type="NCBI Taxonomy" id="663161"/>
    <lineage>
        <taxon>Bacteria</taxon>
    </lineage>
</organism>
<sequence length="269" mass="28376">MSLRTPDLLFTAIAPAIWGSTYIVTTQYLPNFSPMTVAMLRALPAGLLLVMIVRQIPTGIWWMRIFILGALNISLFWSLLFISVYRLPGGVAATVGAVQPLMVVFISAALLGSPIRLMAVLGAICGTAGVALLVLTPNAALDPVGVAAGLAGAVSMAFGTVLTRKWQPPVPLLTFTAWQLAAGGLLLVPVALVFDPPIPMPTGTNVLGLAWLGLIGAGLTYFLWFRGISRLEPTVVSLLGFLSPGTAVLLGWLFLDQTLSRFKSSASCS</sequence>
<evidence type="ECO:0000313" key="8">
    <source>
        <dbReference type="EMBL" id="ACT97622.1"/>
    </source>
</evidence>
<keyword evidence="4 6" id="KW-1133">Transmembrane helix</keyword>
<dbReference type="GO" id="GO:0016020">
    <property type="term" value="C:membrane"/>
    <property type="evidence" value="ECO:0007669"/>
    <property type="project" value="UniProtKB-SubCell"/>
</dbReference>
<evidence type="ECO:0000256" key="2">
    <source>
        <dbReference type="ARBA" id="ARBA00007362"/>
    </source>
</evidence>
<feature type="transmembrane region" description="Helical" evidence="6">
    <location>
        <begin position="236"/>
        <end position="255"/>
    </location>
</feature>
<proteinExistence type="inferred from homology"/>
<dbReference type="InterPro" id="IPR050638">
    <property type="entry name" value="AA-Vitamin_Transporters"/>
</dbReference>
<evidence type="ECO:0000256" key="1">
    <source>
        <dbReference type="ARBA" id="ARBA00004141"/>
    </source>
</evidence>
<dbReference type="EMBL" id="GQ343148">
    <property type="protein sequence ID" value="ACT97622.1"/>
    <property type="molecule type" value="Genomic_DNA"/>
</dbReference>
<evidence type="ECO:0000259" key="7">
    <source>
        <dbReference type="Pfam" id="PF00892"/>
    </source>
</evidence>
<feature type="transmembrane region" description="Helical" evidence="6">
    <location>
        <begin position="206"/>
        <end position="224"/>
    </location>
</feature>
<accession>C8C139</accession>
<dbReference type="AlphaFoldDB" id="C8C139"/>
<dbReference type="InterPro" id="IPR000620">
    <property type="entry name" value="EamA_dom"/>
</dbReference>
<feature type="transmembrane region" description="Helical" evidence="6">
    <location>
        <begin position="7"/>
        <end position="29"/>
    </location>
</feature>
<evidence type="ECO:0000256" key="4">
    <source>
        <dbReference type="ARBA" id="ARBA00022989"/>
    </source>
</evidence>
<feature type="transmembrane region" description="Helical" evidence="6">
    <location>
        <begin position="35"/>
        <end position="53"/>
    </location>
</feature>
<dbReference type="Pfam" id="PF00892">
    <property type="entry name" value="EamA"/>
    <property type="match status" value="2"/>
</dbReference>
<name>C8C139_UNCXX</name>
<dbReference type="PANTHER" id="PTHR32322:SF2">
    <property type="entry name" value="EAMA DOMAIN-CONTAINING PROTEIN"/>
    <property type="match status" value="1"/>
</dbReference>
<feature type="domain" description="EamA" evidence="7">
    <location>
        <begin position="145"/>
        <end position="262"/>
    </location>
</feature>
<feature type="transmembrane region" description="Helical" evidence="6">
    <location>
        <begin position="118"/>
        <end position="137"/>
    </location>
</feature>
<comment type="similarity">
    <text evidence="2">Belongs to the EamA transporter family.</text>
</comment>
<dbReference type="PANTHER" id="PTHR32322">
    <property type="entry name" value="INNER MEMBRANE TRANSPORTER"/>
    <property type="match status" value="1"/>
</dbReference>
<protein>
    <submittedName>
        <fullName evidence="8">Integral membrane protein</fullName>
    </submittedName>
</protein>
<keyword evidence="5 6" id="KW-0472">Membrane</keyword>
<feature type="transmembrane region" description="Helical" evidence="6">
    <location>
        <begin position="170"/>
        <end position="194"/>
    </location>
</feature>
<dbReference type="InterPro" id="IPR037185">
    <property type="entry name" value="EmrE-like"/>
</dbReference>
<feature type="transmembrane region" description="Helical" evidence="6">
    <location>
        <begin position="143"/>
        <end position="163"/>
    </location>
</feature>
<feature type="transmembrane region" description="Helical" evidence="6">
    <location>
        <begin position="65"/>
        <end position="85"/>
    </location>
</feature>
<dbReference type="SUPFAM" id="SSF103481">
    <property type="entry name" value="Multidrug resistance efflux transporter EmrE"/>
    <property type="match status" value="2"/>
</dbReference>
<feature type="transmembrane region" description="Helical" evidence="6">
    <location>
        <begin position="91"/>
        <end position="111"/>
    </location>
</feature>
<reference evidence="8" key="1">
    <citation type="journal article" date="2009" name="Science">
        <title>Functional characterization of the antibiotic resistance reservoir in the human microflora.</title>
        <authorList>
            <person name="Sommer M.O."/>
            <person name="Dantas G."/>
            <person name="Church G.M."/>
        </authorList>
    </citation>
    <scope>NUCLEOTIDE SEQUENCE</scope>
    <source>
        <strain evidence="8">OX_gF3SD01_05</strain>
    </source>
</reference>
<reference evidence="8" key="2">
    <citation type="submission" date="2009-07" db="EMBL/GenBank/DDBJ databases">
        <authorList>
            <person name="Sommer M.O.A."/>
            <person name="Dantas G."/>
            <person name="Church G."/>
        </authorList>
    </citation>
    <scope>NUCLEOTIDE SEQUENCE</scope>
    <source>
        <strain evidence="8">OX_gF3SD01_05</strain>
    </source>
</reference>
<comment type="subcellular location">
    <subcellularLocation>
        <location evidence="1">Membrane</location>
        <topology evidence="1">Multi-pass membrane protein</topology>
    </subcellularLocation>
</comment>
<evidence type="ECO:0000256" key="5">
    <source>
        <dbReference type="ARBA" id="ARBA00023136"/>
    </source>
</evidence>
<feature type="domain" description="EamA" evidence="7">
    <location>
        <begin position="9"/>
        <end position="134"/>
    </location>
</feature>
<keyword evidence="3 6" id="KW-0812">Transmembrane</keyword>